<accession>A0ABV0JUP7</accession>
<dbReference type="SUPFAM" id="SSF56349">
    <property type="entry name" value="DNA breaking-rejoining enzymes"/>
    <property type="match status" value="1"/>
</dbReference>
<comment type="caution">
    <text evidence="3">The sequence shown here is derived from an EMBL/GenBank/DDBJ whole genome shotgun (WGS) entry which is preliminary data.</text>
</comment>
<dbReference type="Pfam" id="PF00589">
    <property type="entry name" value="Phage_integrase"/>
    <property type="match status" value="1"/>
</dbReference>
<dbReference type="PANTHER" id="PTHR30349">
    <property type="entry name" value="PHAGE INTEGRASE-RELATED"/>
    <property type="match status" value="1"/>
</dbReference>
<protein>
    <submittedName>
        <fullName evidence="3">Tyrosine-type recombinase/integrase</fullName>
    </submittedName>
</protein>
<dbReference type="PANTHER" id="PTHR30349:SF64">
    <property type="entry name" value="PROPHAGE INTEGRASE INTD-RELATED"/>
    <property type="match status" value="1"/>
</dbReference>
<keyword evidence="4" id="KW-1185">Reference proteome</keyword>
<proteinExistence type="predicted"/>
<dbReference type="Proteomes" id="UP001442494">
    <property type="component" value="Unassembled WGS sequence"/>
</dbReference>
<dbReference type="InterPro" id="IPR002104">
    <property type="entry name" value="Integrase_catalytic"/>
</dbReference>
<dbReference type="PROSITE" id="PS51898">
    <property type="entry name" value="TYR_RECOMBINASE"/>
    <property type="match status" value="1"/>
</dbReference>
<dbReference type="RefSeq" id="WP_190417163.1">
    <property type="nucleotide sequence ID" value="NZ_JAMPKK010000059.1"/>
</dbReference>
<dbReference type="InterPro" id="IPR011010">
    <property type="entry name" value="DNA_brk_join_enz"/>
</dbReference>
<name>A0ABV0JUP7_9CYAN</name>
<evidence type="ECO:0000259" key="2">
    <source>
        <dbReference type="PROSITE" id="PS51898"/>
    </source>
</evidence>
<dbReference type="Gene3D" id="1.10.443.10">
    <property type="entry name" value="Intergrase catalytic core"/>
    <property type="match status" value="1"/>
</dbReference>
<reference evidence="3 4" key="1">
    <citation type="submission" date="2022-04" db="EMBL/GenBank/DDBJ databases">
        <title>Positive selection, recombination, and allopatry shape intraspecific diversity of widespread and dominant cyanobacteria.</title>
        <authorList>
            <person name="Wei J."/>
            <person name="Shu W."/>
            <person name="Hu C."/>
        </authorList>
    </citation>
    <scope>NUCLEOTIDE SEQUENCE [LARGE SCALE GENOMIC DNA]</scope>
    <source>
        <strain evidence="3 4">GB2-A5</strain>
    </source>
</reference>
<keyword evidence="1" id="KW-0233">DNA recombination</keyword>
<feature type="domain" description="Tyr recombinase" evidence="2">
    <location>
        <begin position="124"/>
        <end position="308"/>
    </location>
</feature>
<evidence type="ECO:0000313" key="3">
    <source>
        <dbReference type="EMBL" id="MEP0867113.1"/>
    </source>
</evidence>
<sequence>MSRLAATTLVLTIPLPLTQHPAAVYLDGLADGSRPTMRQALDAIAQLLTNNQCDAMTLNWAALRYQNTAAIRTALMKRYAPATANKMLCALRRVLREALRLDLMDATDYAKAVDFPSIPVKKGLRGRALSQDEIAALFKVCMDDPAATGARDAALIAILRGAGLRRAEAVNLDLKDFNASSSKLEVRDGKGGKDRTVYLPNVAIALVEDWLVVRGLSPGPLLCPIRKGGRVELRRMTPQAVLLIVQKRATEAGVAAFSPHDFRRTFCSDLLDAGTDIVTVQKLAGHASPVTTAKYDRRGEETKRKAVERLEIPYTRRR</sequence>
<gene>
    <name evidence="3" type="ORF">NDI37_21925</name>
</gene>
<evidence type="ECO:0000256" key="1">
    <source>
        <dbReference type="ARBA" id="ARBA00023172"/>
    </source>
</evidence>
<dbReference type="EMBL" id="JAMPKK010000059">
    <property type="protein sequence ID" value="MEP0867113.1"/>
    <property type="molecule type" value="Genomic_DNA"/>
</dbReference>
<dbReference type="InterPro" id="IPR050090">
    <property type="entry name" value="Tyrosine_recombinase_XerCD"/>
</dbReference>
<organism evidence="3 4">
    <name type="scientific">Funiculus sociatus GB2-A5</name>
    <dbReference type="NCBI Taxonomy" id="2933946"/>
    <lineage>
        <taxon>Bacteria</taxon>
        <taxon>Bacillati</taxon>
        <taxon>Cyanobacteriota</taxon>
        <taxon>Cyanophyceae</taxon>
        <taxon>Coleofasciculales</taxon>
        <taxon>Coleofasciculaceae</taxon>
        <taxon>Funiculus</taxon>
    </lineage>
</organism>
<evidence type="ECO:0000313" key="4">
    <source>
        <dbReference type="Proteomes" id="UP001442494"/>
    </source>
</evidence>
<dbReference type="InterPro" id="IPR013762">
    <property type="entry name" value="Integrase-like_cat_sf"/>
</dbReference>